<comment type="caution">
    <text evidence="3">The sequence shown here is derived from an EMBL/GenBank/DDBJ whole genome shotgun (WGS) entry which is preliminary data.</text>
</comment>
<dbReference type="InterPro" id="IPR005064">
    <property type="entry name" value="BUG"/>
</dbReference>
<dbReference type="CDD" id="cd13578">
    <property type="entry name" value="PBP2_Bug27"/>
    <property type="match status" value="1"/>
</dbReference>
<evidence type="ECO:0000256" key="2">
    <source>
        <dbReference type="SAM" id="SignalP"/>
    </source>
</evidence>
<dbReference type="PANTHER" id="PTHR42928">
    <property type="entry name" value="TRICARBOXYLATE-BINDING PROTEIN"/>
    <property type="match status" value="1"/>
</dbReference>
<organism evidence="3 4">
    <name type="scientific">Lampropedia aestuarii</name>
    <dbReference type="NCBI Taxonomy" id="2562762"/>
    <lineage>
        <taxon>Bacteria</taxon>
        <taxon>Pseudomonadati</taxon>
        <taxon>Pseudomonadota</taxon>
        <taxon>Betaproteobacteria</taxon>
        <taxon>Burkholderiales</taxon>
        <taxon>Comamonadaceae</taxon>
        <taxon>Lampropedia</taxon>
    </lineage>
</organism>
<protein>
    <submittedName>
        <fullName evidence="3">Tripartite tricarboxylate transporter substrate binding protein</fullName>
    </submittedName>
</protein>
<evidence type="ECO:0000313" key="4">
    <source>
        <dbReference type="Proteomes" id="UP000306236"/>
    </source>
</evidence>
<dbReference type="Proteomes" id="UP000306236">
    <property type="component" value="Unassembled WGS sequence"/>
</dbReference>
<name>A0A4S5BE13_9BURK</name>
<keyword evidence="2" id="KW-0732">Signal</keyword>
<feature type="chain" id="PRO_5020318058" evidence="2">
    <location>
        <begin position="22"/>
        <end position="328"/>
    </location>
</feature>
<dbReference type="InterPro" id="IPR042100">
    <property type="entry name" value="Bug_dom1"/>
</dbReference>
<dbReference type="EMBL" id="SSWX01000047">
    <property type="protein sequence ID" value="THJ30467.1"/>
    <property type="molecule type" value="Genomic_DNA"/>
</dbReference>
<dbReference type="PIRSF" id="PIRSF017082">
    <property type="entry name" value="YflP"/>
    <property type="match status" value="1"/>
</dbReference>
<sequence length="328" mass="34526">MMRKIGAACALLAALSMAALAQTPPATTNYPGSKPVRLIVPFPPGGGTDILSRLLAQKLSEKNQWTVIIDNRPGAGGTIGISEAVRAQPTGYDIVMGQKDNLVLGYYLYSGLPWNPEKDLTPVAHVAYAPLLIATAADGRFKTLDDVIAAAKAAPGQITYGTPGLGTGLHINGVMFEKAAGIALNHVPYKGSSPALLDTVSGHVDLLMSTVPSAMAQIKAGKLRPLAVTSAQRSSSLPDVPTVAELGLQNFDNSTWFGLFGPKHLPESIALELNTQVNQLLADPSIQQAILAQGAEPKAMSMTDFDVFFRKDFKDAKATVEALGAKIQ</sequence>
<dbReference type="Gene3D" id="3.40.190.10">
    <property type="entry name" value="Periplasmic binding protein-like II"/>
    <property type="match status" value="1"/>
</dbReference>
<dbReference type="OrthoDB" id="8678477at2"/>
<dbReference type="Pfam" id="PF03401">
    <property type="entry name" value="TctC"/>
    <property type="match status" value="1"/>
</dbReference>
<dbReference type="RefSeq" id="WP_136407998.1">
    <property type="nucleotide sequence ID" value="NZ_SSWX01000047.1"/>
</dbReference>
<accession>A0A4S5BE13</accession>
<evidence type="ECO:0000313" key="3">
    <source>
        <dbReference type="EMBL" id="THJ30467.1"/>
    </source>
</evidence>
<dbReference type="AlphaFoldDB" id="A0A4S5BE13"/>
<gene>
    <name evidence="3" type="ORF">E8K88_17740</name>
</gene>
<keyword evidence="4" id="KW-1185">Reference proteome</keyword>
<evidence type="ECO:0000256" key="1">
    <source>
        <dbReference type="ARBA" id="ARBA00006987"/>
    </source>
</evidence>
<dbReference type="Gene3D" id="3.40.190.150">
    <property type="entry name" value="Bordetella uptake gene, domain 1"/>
    <property type="match status" value="1"/>
</dbReference>
<reference evidence="3 4" key="1">
    <citation type="submission" date="2019-04" db="EMBL/GenBank/DDBJ databases">
        <title>Lampropedia sp YIM MLB12 draf genome.</title>
        <authorList>
            <person name="Wang Y.-X."/>
        </authorList>
    </citation>
    <scope>NUCLEOTIDE SEQUENCE [LARGE SCALE GENOMIC DNA]</scope>
    <source>
        <strain evidence="3 4">YIM MLB12</strain>
    </source>
</reference>
<feature type="signal peptide" evidence="2">
    <location>
        <begin position="1"/>
        <end position="21"/>
    </location>
</feature>
<dbReference type="PANTHER" id="PTHR42928:SF5">
    <property type="entry name" value="BLR1237 PROTEIN"/>
    <property type="match status" value="1"/>
</dbReference>
<dbReference type="SUPFAM" id="SSF53850">
    <property type="entry name" value="Periplasmic binding protein-like II"/>
    <property type="match status" value="1"/>
</dbReference>
<comment type="similarity">
    <text evidence="1">Belongs to the UPF0065 (bug) family.</text>
</comment>
<proteinExistence type="inferred from homology"/>